<reference evidence="3" key="2">
    <citation type="journal article" date="2021" name="PeerJ">
        <title>Extensive microbial diversity within the chicken gut microbiome revealed by metagenomics and culture.</title>
        <authorList>
            <person name="Gilroy R."/>
            <person name="Ravi A."/>
            <person name="Getino M."/>
            <person name="Pursley I."/>
            <person name="Horton D.L."/>
            <person name="Alikhan N.F."/>
            <person name="Baker D."/>
            <person name="Gharbi K."/>
            <person name="Hall N."/>
            <person name="Watson M."/>
            <person name="Adriaenssens E.M."/>
            <person name="Foster-Nyarko E."/>
            <person name="Jarju S."/>
            <person name="Secka A."/>
            <person name="Antonio M."/>
            <person name="Oren A."/>
            <person name="Chaudhuri R.R."/>
            <person name="La Ragione R."/>
            <person name="Hildebrand F."/>
            <person name="Pallen M.J."/>
        </authorList>
    </citation>
    <scope>NUCLEOTIDE SEQUENCE</scope>
    <source>
        <strain evidence="3">3924</strain>
    </source>
</reference>
<organism evidence="3 4">
    <name type="scientific">Candidatus Aphodosoma intestinipullorum</name>
    <dbReference type="NCBI Taxonomy" id="2840674"/>
    <lineage>
        <taxon>Bacteria</taxon>
        <taxon>Pseudomonadati</taxon>
        <taxon>Bacteroidota</taxon>
        <taxon>Bacteroidia</taxon>
        <taxon>Bacteroidales</taxon>
        <taxon>Candidatus Aphodosoma</taxon>
    </lineage>
</organism>
<dbReference type="EMBL" id="JADIMV010000012">
    <property type="protein sequence ID" value="MBO8439125.1"/>
    <property type="molecule type" value="Genomic_DNA"/>
</dbReference>
<dbReference type="Proteomes" id="UP000712007">
    <property type="component" value="Unassembled WGS sequence"/>
</dbReference>
<feature type="signal peptide" evidence="1">
    <location>
        <begin position="1"/>
        <end position="20"/>
    </location>
</feature>
<name>A0A940IDV8_9BACT</name>
<dbReference type="InterPro" id="IPR049236">
    <property type="entry name" value="DUF6850"/>
</dbReference>
<evidence type="ECO:0000313" key="4">
    <source>
        <dbReference type="Proteomes" id="UP000712007"/>
    </source>
</evidence>
<comment type="caution">
    <text evidence="3">The sequence shown here is derived from an EMBL/GenBank/DDBJ whole genome shotgun (WGS) entry which is preliminary data.</text>
</comment>
<evidence type="ECO:0000256" key="1">
    <source>
        <dbReference type="SAM" id="SignalP"/>
    </source>
</evidence>
<dbReference type="Pfam" id="PF21012">
    <property type="entry name" value="DUF6850"/>
    <property type="match status" value="1"/>
</dbReference>
<dbReference type="AlphaFoldDB" id="A0A940IDV8"/>
<evidence type="ECO:0000259" key="2">
    <source>
        <dbReference type="Pfam" id="PF21012"/>
    </source>
</evidence>
<evidence type="ECO:0000313" key="3">
    <source>
        <dbReference type="EMBL" id="MBO8439125.1"/>
    </source>
</evidence>
<protein>
    <recommendedName>
        <fullName evidence="2">DUF6850 domain-containing protein</fullName>
    </recommendedName>
</protein>
<gene>
    <name evidence="3" type="ORF">IAC51_00565</name>
</gene>
<feature type="domain" description="DUF6850" evidence="2">
    <location>
        <begin position="50"/>
        <end position="502"/>
    </location>
</feature>
<reference evidence="3" key="1">
    <citation type="submission" date="2020-10" db="EMBL/GenBank/DDBJ databases">
        <authorList>
            <person name="Gilroy R."/>
        </authorList>
    </citation>
    <scope>NUCLEOTIDE SEQUENCE</scope>
    <source>
        <strain evidence="3">3924</strain>
    </source>
</reference>
<sequence length="502" mass="55231">MKYLVAILFSSLLTAAVAAAGDNVPALSRIVRYNSVLNGFASGIYGNPAMQLHRHGYTLTQIDITGRYLTQREAVRIQTGKALIAGDVTASAFIDKAKVSLWGSAGYEYGKKYGLNFNETADYDIVYPYVTGDSVGGDLPMQTYRFTGGFARSIGRFAIGGEASYRACIEYRQVDPRPMNIVSDFDLSIGAAAPAGGRYTAALSLCAGKYKQTNRLKFFNEMGVPNVLHFTGLGTDYYRFRGSHYDNYYNGYNVGGSLSLNSNGRKGWRMHIGYGWFTFEKIISSLNELPMAEVGEHTVTAEAGYIARGDRFWAILFDGQFLHRTGTENIFGDAADNIYPQIASAQQYADTRIRAVIRALYGIRKDDHWEWSVSPSVGYLSESENYTYPSRRMRLSHACASVSGRFSYSWSKWAISINGRGVILADTGSSLSLPSSATLWDTPHITLFRYLGSHYGIAHANATLRFSPSAACALSLKADYTAMIFNSHNVTHAVILSLGVAF</sequence>
<proteinExistence type="predicted"/>
<keyword evidence="1" id="KW-0732">Signal</keyword>
<accession>A0A940IDV8</accession>
<feature type="chain" id="PRO_5037543308" description="DUF6850 domain-containing protein" evidence="1">
    <location>
        <begin position="21"/>
        <end position="502"/>
    </location>
</feature>